<evidence type="ECO:0000256" key="3">
    <source>
        <dbReference type="ARBA" id="ARBA00022748"/>
    </source>
</evidence>
<dbReference type="InterPro" id="IPR023494">
    <property type="entry name" value="Cyt_c_bgen_Ccs1/CcsB/ResB"/>
</dbReference>
<reference evidence="9 10" key="1">
    <citation type="submission" date="2010-01" db="EMBL/GenBank/DDBJ databases">
        <title>The complete genome of Thermobispora bispora DSM 43833.</title>
        <authorList>
            <consortium name="US DOE Joint Genome Institute (JGI-PGF)"/>
            <person name="Lucas S."/>
            <person name="Copeland A."/>
            <person name="Lapidus A."/>
            <person name="Glavina del Rio T."/>
            <person name="Dalin E."/>
            <person name="Tice H."/>
            <person name="Bruce D."/>
            <person name="Goodwin L."/>
            <person name="Pitluck S."/>
            <person name="Kyrpides N."/>
            <person name="Mavromatis K."/>
            <person name="Ivanova N."/>
            <person name="Mikhailova N."/>
            <person name="Chertkov O."/>
            <person name="Brettin T."/>
            <person name="Detter J.C."/>
            <person name="Han C."/>
            <person name="Larimer F."/>
            <person name="Land M."/>
            <person name="Hauser L."/>
            <person name="Markowitz V."/>
            <person name="Cheng J.-F."/>
            <person name="Hugenholtz P."/>
            <person name="Woyke T."/>
            <person name="Wu D."/>
            <person name="Jando M."/>
            <person name="Schneider S."/>
            <person name="Klenk H.-P."/>
            <person name="Eisen J.A."/>
        </authorList>
    </citation>
    <scope>NUCLEOTIDE SEQUENCE [LARGE SCALE GENOMIC DNA]</scope>
    <source>
        <strain evidence="10">ATCC 19993 / DSM 43833 / CBS 139.67 / JCM 10125 / KCTC 9307 / NBRC 14880 / R51</strain>
    </source>
</reference>
<feature type="transmembrane region" description="Helical" evidence="7">
    <location>
        <begin position="455"/>
        <end position="474"/>
    </location>
</feature>
<feature type="compositionally biased region" description="Polar residues" evidence="6">
    <location>
        <begin position="1"/>
        <end position="12"/>
    </location>
</feature>
<feature type="transmembrane region" description="Helical" evidence="7">
    <location>
        <begin position="186"/>
        <end position="207"/>
    </location>
</feature>
<evidence type="ECO:0000256" key="7">
    <source>
        <dbReference type="SAM" id="Phobius"/>
    </source>
</evidence>
<feature type="region of interest" description="Disordered" evidence="6">
    <location>
        <begin position="1"/>
        <end position="20"/>
    </location>
</feature>
<feature type="compositionally biased region" description="Pro residues" evidence="6">
    <location>
        <begin position="521"/>
        <end position="531"/>
    </location>
</feature>
<protein>
    <submittedName>
        <fullName evidence="9">ResB family protein</fullName>
    </submittedName>
</protein>
<sequence length="538" mass="58616">MTEPQETGTATAVESEPEAPHRPAGLGLIGWLRWGWRVLTSMRTALILLFLLALAAVPGSIYPQRGIDPDQVAQYFSSRPQEAEWLDRLWLFDVYSSPWFAAIYLLLFISLLGCIVPRLARHAGELRRRPPAAPRNLLRLPYGEEFEGDLTVAEAAALLRKRRFRVTTGPDWVAAEKGYLRETGNILFHFSLVVLLFAFAGGALYGYRGNVVVVEGESFANTVAAYDRFMPGSRVTAESLHPFSFTLKDFQVTFIAAGERTGQALDYQAALTVRDAPDAPAREAVLKVNQPLEVGGTQTYLISHGYAPTFKVTDGKGQVAWEGPVPCLISDRATYASECVIKVPDARPEQLGFLIRFLPTGVQAGDAWVSAFPGTVNPVAQVFPFAGDLGLDSGVPQSVFQLDTTKMRPLGKMTAQPKPLSVGETLELADGAGTIQFTGVKEWISLQVSRDPGRLPALLAATAAVLGLVLSLTVRRRRIWVRVNDRRITVGGLERTDGGAAAFAKEFTEIVTALRADRVGPTPPSPTAPPPAEHEEER</sequence>
<dbReference type="Proteomes" id="UP000006640">
    <property type="component" value="Chromosome"/>
</dbReference>
<feature type="region of interest" description="Disordered" evidence="6">
    <location>
        <begin position="515"/>
        <end position="538"/>
    </location>
</feature>
<keyword evidence="10" id="KW-1185">Reference proteome</keyword>
<dbReference type="HOGENOM" id="CLU_023092_0_0_11"/>
<evidence type="ECO:0000256" key="1">
    <source>
        <dbReference type="ARBA" id="ARBA00004141"/>
    </source>
</evidence>
<name>D6Y3H3_THEBD</name>
<keyword evidence="2 7" id="KW-0812">Transmembrane</keyword>
<dbReference type="AlphaFoldDB" id="D6Y3H3"/>
<dbReference type="STRING" id="469371.Tbis_0271"/>
<dbReference type="Pfam" id="PF05140">
    <property type="entry name" value="ResB"/>
    <property type="match status" value="1"/>
</dbReference>
<keyword evidence="5 7" id="KW-0472">Membrane</keyword>
<organism evidence="9 10">
    <name type="scientific">Thermobispora bispora (strain ATCC 19993 / DSM 43833 / CBS 139.67 / JCM 10125 / KCTC 9307 / NBRC 14880 / R51)</name>
    <dbReference type="NCBI Taxonomy" id="469371"/>
    <lineage>
        <taxon>Bacteria</taxon>
        <taxon>Bacillati</taxon>
        <taxon>Actinomycetota</taxon>
        <taxon>Actinomycetes</taxon>
        <taxon>Streptosporangiales</taxon>
        <taxon>Streptosporangiaceae</taxon>
        <taxon>Thermobispora</taxon>
    </lineage>
</organism>
<evidence type="ECO:0000259" key="8">
    <source>
        <dbReference type="Pfam" id="PF05140"/>
    </source>
</evidence>
<evidence type="ECO:0000256" key="4">
    <source>
        <dbReference type="ARBA" id="ARBA00022989"/>
    </source>
</evidence>
<dbReference type="KEGG" id="tbi:Tbis_0271"/>
<feature type="transmembrane region" description="Helical" evidence="7">
    <location>
        <begin position="45"/>
        <end position="62"/>
    </location>
</feature>
<proteinExistence type="predicted"/>
<dbReference type="OrthoDB" id="3949537at2"/>
<dbReference type="InterPro" id="IPR007816">
    <property type="entry name" value="ResB-like_domain"/>
</dbReference>
<dbReference type="eggNOG" id="COG1333">
    <property type="taxonomic scope" value="Bacteria"/>
</dbReference>
<dbReference type="GO" id="GO:0016020">
    <property type="term" value="C:membrane"/>
    <property type="evidence" value="ECO:0007669"/>
    <property type="project" value="UniProtKB-SubCell"/>
</dbReference>
<accession>D6Y3H3</accession>
<dbReference type="PANTHER" id="PTHR31566">
    <property type="entry name" value="CYTOCHROME C BIOGENESIS PROTEIN CCS1, CHLOROPLASTIC"/>
    <property type="match status" value="1"/>
</dbReference>
<evidence type="ECO:0000256" key="2">
    <source>
        <dbReference type="ARBA" id="ARBA00022692"/>
    </source>
</evidence>
<dbReference type="RefSeq" id="WP_013130535.1">
    <property type="nucleotide sequence ID" value="NC_014165.1"/>
</dbReference>
<dbReference type="EMBL" id="CP001874">
    <property type="protein sequence ID" value="ADG87002.1"/>
    <property type="molecule type" value="Genomic_DNA"/>
</dbReference>
<gene>
    <name evidence="9" type="ordered locus">Tbis_0271</name>
</gene>
<dbReference type="GO" id="GO:0017004">
    <property type="term" value="P:cytochrome complex assembly"/>
    <property type="evidence" value="ECO:0007669"/>
    <property type="project" value="UniProtKB-KW"/>
</dbReference>
<evidence type="ECO:0000256" key="5">
    <source>
        <dbReference type="ARBA" id="ARBA00023136"/>
    </source>
</evidence>
<feature type="transmembrane region" description="Helical" evidence="7">
    <location>
        <begin position="99"/>
        <end position="120"/>
    </location>
</feature>
<comment type="subcellular location">
    <subcellularLocation>
        <location evidence="1">Membrane</location>
        <topology evidence="1">Multi-pass membrane protein</topology>
    </subcellularLocation>
</comment>
<evidence type="ECO:0000313" key="9">
    <source>
        <dbReference type="EMBL" id="ADG87002.1"/>
    </source>
</evidence>
<keyword evidence="3" id="KW-0201">Cytochrome c-type biogenesis</keyword>
<evidence type="ECO:0000256" key="6">
    <source>
        <dbReference type="SAM" id="MobiDB-lite"/>
    </source>
</evidence>
<keyword evidence="4 7" id="KW-1133">Transmembrane helix</keyword>
<dbReference type="PANTHER" id="PTHR31566:SF0">
    <property type="entry name" value="CYTOCHROME C BIOGENESIS PROTEIN CCS1, CHLOROPLASTIC"/>
    <property type="match status" value="1"/>
</dbReference>
<evidence type="ECO:0000313" key="10">
    <source>
        <dbReference type="Proteomes" id="UP000006640"/>
    </source>
</evidence>
<feature type="domain" description="ResB-like" evidence="8">
    <location>
        <begin position="42"/>
        <end position="507"/>
    </location>
</feature>